<comment type="caution">
    <text evidence="2">The sequence shown here is derived from an EMBL/GenBank/DDBJ whole genome shotgun (WGS) entry which is preliminary data.</text>
</comment>
<proteinExistence type="predicted"/>
<dbReference type="EMBL" id="ANMG01000107">
    <property type="protein sequence ID" value="EMD22060.1"/>
    <property type="molecule type" value="Genomic_DNA"/>
</dbReference>
<feature type="compositionally biased region" description="Basic and acidic residues" evidence="1">
    <location>
        <begin position="57"/>
        <end position="69"/>
    </location>
</feature>
<accession>M2PR93</accession>
<evidence type="ECO:0000256" key="1">
    <source>
        <dbReference type="SAM" id="MobiDB-lite"/>
    </source>
</evidence>
<evidence type="ECO:0000313" key="3">
    <source>
        <dbReference type="Proteomes" id="UP000014137"/>
    </source>
</evidence>
<reference evidence="2 3" key="1">
    <citation type="submission" date="2012-10" db="EMBL/GenBank/DDBJ databases">
        <title>Genome assembly of Amycolatopsis azurea DSM 43854.</title>
        <authorList>
            <person name="Khatri I."/>
            <person name="Kaur I."/>
            <person name="Subramanian S."/>
            <person name="Mayilraj S."/>
        </authorList>
    </citation>
    <scope>NUCLEOTIDE SEQUENCE [LARGE SCALE GENOMIC DNA]</scope>
    <source>
        <strain evidence="2 3">DSM 43854</strain>
    </source>
</reference>
<dbReference type="Proteomes" id="UP000014137">
    <property type="component" value="Unassembled WGS sequence"/>
</dbReference>
<organism evidence="2 3">
    <name type="scientific">Amycolatopsis azurea DSM 43854</name>
    <dbReference type="NCBI Taxonomy" id="1238180"/>
    <lineage>
        <taxon>Bacteria</taxon>
        <taxon>Bacillati</taxon>
        <taxon>Actinomycetota</taxon>
        <taxon>Actinomycetes</taxon>
        <taxon>Pseudonocardiales</taxon>
        <taxon>Pseudonocardiaceae</taxon>
        <taxon>Amycolatopsis</taxon>
    </lineage>
</organism>
<sequence>MWPNGSGGGGSPPPDPLHARALPVALSGVRPVVREGLLEGPWVPQGGLHGLGASRRGPAERDEPITDRE</sequence>
<dbReference type="PATRIC" id="fig|1238180.3.peg.8279"/>
<feature type="region of interest" description="Disordered" evidence="1">
    <location>
        <begin position="39"/>
        <end position="69"/>
    </location>
</feature>
<protein>
    <submittedName>
        <fullName evidence="2">Uncharacterized protein</fullName>
    </submittedName>
</protein>
<evidence type="ECO:0000313" key="2">
    <source>
        <dbReference type="EMBL" id="EMD22060.1"/>
    </source>
</evidence>
<name>M2PR93_9PSEU</name>
<dbReference type="AlphaFoldDB" id="M2PR93"/>
<gene>
    <name evidence="2" type="ORF">C791_0547</name>
</gene>